<organism evidence="1 2">
    <name type="scientific">Meloidogyne enterolobii</name>
    <name type="common">Root-knot nematode worm</name>
    <name type="synonym">Meloidogyne mayaguensis</name>
    <dbReference type="NCBI Taxonomy" id="390850"/>
    <lineage>
        <taxon>Eukaryota</taxon>
        <taxon>Metazoa</taxon>
        <taxon>Ecdysozoa</taxon>
        <taxon>Nematoda</taxon>
        <taxon>Chromadorea</taxon>
        <taxon>Rhabditida</taxon>
        <taxon>Tylenchina</taxon>
        <taxon>Tylenchomorpha</taxon>
        <taxon>Tylenchoidea</taxon>
        <taxon>Meloidogynidae</taxon>
        <taxon>Meloidogyninae</taxon>
        <taxon>Meloidogyne</taxon>
    </lineage>
</organism>
<reference evidence="1" key="1">
    <citation type="submission" date="2023-11" db="EMBL/GenBank/DDBJ databases">
        <authorList>
            <person name="Poullet M."/>
        </authorList>
    </citation>
    <scope>NUCLEOTIDE SEQUENCE</scope>
    <source>
        <strain evidence="1">E1834</strain>
    </source>
</reference>
<evidence type="ECO:0000313" key="1">
    <source>
        <dbReference type="EMBL" id="CAK5117792.1"/>
    </source>
</evidence>
<proteinExistence type="predicted"/>
<keyword evidence="2" id="KW-1185">Reference proteome</keyword>
<protein>
    <submittedName>
        <fullName evidence="1">Uncharacterized protein</fullName>
    </submittedName>
</protein>
<name>A0ACB1B289_MELEN</name>
<accession>A0ACB1B289</accession>
<evidence type="ECO:0000313" key="2">
    <source>
        <dbReference type="Proteomes" id="UP001497535"/>
    </source>
</evidence>
<comment type="caution">
    <text evidence="1">The sequence shown here is derived from an EMBL/GenBank/DDBJ whole genome shotgun (WGS) entry which is preliminary data.</text>
</comment>
<gene>
    <name evidence="1" type="ORF">MENTE1834_LOCUS46115</name>
</gene>
<dbReference type="EMBL" id="CAVMJV010000161">
    <property type="protein sequence ID" value="CAK5117792.1"/>
    <property type="molecule type" value="Genomic_DNA"/>
</dbReference>
<sequence length="200" mass="22478">MSISSFQFFIFISFVVNLTNLINLGLIESDLDLVNVCQTALNEARVAGKCSNEEIQIVNVSSGCGTLSTFSFLSLNQNQSASFGTANAASLYFQNSIQAIISSRCAEESKEIGRLGYFWKLPVINRVGSYLELFRRELFPVVTHFTGFSVVAIGETVAKLMQRMNQTQVFWHVTFCQEHIWPVKIKTCVLSQTYWQNVGF</sequence>
<dbReference type="Proteomes" id="UP001497535">
    <property type="component" value="Unassembled WGS sequence"/>
</dbReference>